<name>D1C697_SPHTD</name>
<reference evidence="3" key="1">
    <citation type="submission" date="2009-11" db="EMBL/GenBank/DDBJ databases">
        <title>The complete chromosome 1 of Sphaerobacter thermophilus DSM 20745.</title>
        <authorList>
            <person name="Lucas S."/>
            <person name="Copeland A."/>
            <person name="Lapidus A."/>
            <person name="Glavina del Rio T."/>
            <person name="Dalin E."/>
            <person name="Tice H."/>
            <person name="Bruce D."/>
            <person name="Goodwin L."/>
            <person name="Pitluck S."/>
            <person name="Kyrpides N."/>
            <person name="Mavromatis K."/>
            <person name="Ivanova N."/>
            <person name="Mikhailova N."/>
            <person name="LaButti K.M."/>
            <person name="Clum A."/>
            <person name="Sun H.I."/>
            <person name="Brettin T."/>
            <person name="Detter J.C."/>
            <person name="Han C."/>
            <person name="Larimer F."/>
            <person name="Land M."/>
            <person name="Hauser L."/>
            <person name="Markowitz V."/>
            <person name="Cheng J.F."/>
            <person name="Hugenholtz P."/>
            <person name="Woyke T."/>
            <person name="Wu D."/>
            <person name="Steenblock K."/>
            <person name="Schneider S."/>
            <person name="Pukall R."/>
            <person name="Goeker M."/>
            <person name="Klenk H.P."/>
            <person name="Eisen J.A."/>
        </authorList>
    </citation>
    <scope>NUCLEOTIDE SEQUENCE [LARGE SCALE GENOMIC DNA]</scope>
    <source>
        <strain evidence="3">ATCC 49802 / DSM 20745 / S 6022</strain>
    </source>
</reference>
<dbReference type="InterPro" id="IPR036866">
    <property type="entry name" value="RibonucZ/Hydroxyglut_hydro"/>
</dbReference>
<reference evidence="2 3" key="2">
    <citation type="journal article" date="2010" name="Stand. Genomic Sci.">
        <title>Complete genome sequence of Desulfohalobium retbaense type strain (HR(100)).</title>
        <authorList>
            <person name="Spring S."/>
            <person name="Nolan M."/>
            <person name="Lapidus A."/>
            <person name="Glavina Del Rio T."/>
            <person name="Copeland A."/>
            <person name="Tice H."/>
            <person name="Cheng J.F."/>
            <person name="Lucas S."/>
            <person name="Land M."/>
            <person name="Chen F."/>
            <person name="Bruce D."/>
            <person name="Goodwin L."/>
            <person name="Pitluck S."/>
            <person name="Ivanova N."/>
            <person name="Mavromatis K."/>
            <person name="Mikhailova N."/>
            <person name="Pati A."/>
            <person name="Chen A."/>
            <person name="Palaniappan K."/>
            <person name="Hauser L."/>
            <person name="Chang Y.J."/>
            <person name="Jeffries C.D."/>
            <person name="Munk C."/>
            <person name="Kiss H."/>
            <person name="Chain P."/>
            <person name="Han C."/>
            <person name="Brettin T."/>
            <person name="Detter J.C."/>
            <person name="Schuler E."/>
            <person name="Goker M."/>
            <person name="Rohde M."/>
            <person name="Bristow J."/>
            <person name="Eisen J.A."/>
            <person name="Markowitz V."/>
            <person name="Hugenholtz P."/>
            <person name="Kyrpides N.C."/>
            <person name="Klenk H.P."/>
        </authorList>
    </citation>
    <scope>NUCLEOTIDE SEQUENCE [LARGE SCALE GENOMIC DNA]</scope>
    <source>
        <strain evidence="3">ATCC 49802 / DSM 20745 / S 6022</strain>
    </source>
</reference>
<accession>D1C697</accession>
<dbReference type="SMART" id="SM00849">
    <property type="entry name" value="Lactamase_B"/>
    <property type="match status" value="1"/>
</dbReference>
<dbReference type="SUPFAM" id="SSF56281">
    <property type="entry name" value="Metallo-hydrolase/oxidoreductase"/>
    <property type="match status" value="1"/>
</dbReference>
<dbReference type="Gene3D" id="3.60.15.10">
    <property type="entry name" value="Ribonuclease Z/Hydroxyacylglutathione hydrolase-like"/>
    <property type="match status" value="1"/>
</dbReference>
<dbReference type="CDD" id="cd07726">
    <property type="entry name" value="ST1585-like_MBL-fold"/>
    <property type="match status" value="1"/>
</dbReference>
<dbReference type="eggNOG" id="COG0491">
    <property type="taxonomic scope" value="Bacteria"/>
</dbReference>
<organism evidence="2 3">
    <name type="scientific">Sphaerobacter thermophilus (strain ATCC 49802 / DSM 20745 / KCCM 41009 / NCIMB 13125 / S 6022)</name>
    <dbReference type="NCBI Taxonomy" id="479434"/>
    <lineage>
        <taxon>Bacteria</taxon>
        <taxon>Pseudomonadati</taxon>
        <taxon>Thermomicrobiota</taxon>
        <taxon>Thermomicrobia</taxon>
        <taxon>Sphaerobacterales</taxon>
        <taxon>Sphaerobacterineae</taxon>
        <taxon>Sphaerobacteraceae</taxon>
        <taxon>Sphaerobacter</taxon>
    </lineage>
</organism>
<evidence type="ECO:0000313" key="3">
    <source>
        <dbReference type="Proteomes" id="UP000002027"/>
    </source>
</evidence>
<evidence type="ECO:0000313" key="2">
    <source>
        <dbReference type="EMBL" id="ACZ37635.1"/>
    </source>
</evidence>
<dbReference type="KEGG" id="sti:Sthe_0196"/>
<proteinExistence type="predicted"/>
<protein>
    <submittedName>
        <fullName evidence="2">Beta-lactamase domain protein</fullName>
    </submittedName>
</protein>
<dbReference type="InterPro" id="IPR050855">
    <property type="entry name" value="NDM-1-like"/>
</dbReference>
<keyword evidence="3" id="KW-1185">Reference proteome</keyword>
<dbReference type="Pfam" id="PF00753">
    <property type="entry name" value="Lactamase_B"/>
    <property type="match status" value="1"/>
</dbReference>
<dbReference type="EMBL" id="CP001823">
    <property type="protein sequence ID" value="ACZ37635.1"/>
    <property type="molecule type" value="Genomic_DNA"/>
</dbReference>
<dbReference type="AlphaFoldDB" id="D1C697"/>
<dbReference type="PANTHER" id="PTHR42951">
    <property type="entry name" value="METALLO-BETA-LACTAMASE DOMAIN-CONTAINING"/>
    <property type="match status" value="1"/>
</dbReference>
<dbReference type="HOGENOM" id="CLU_061385_1_0_0"/>
<dbReference type="InterPro" id="IPR001279">
    <property type="entry name" value="Metallo-B-lactamas"/>
</dbReference>
<dbReference type="Proteomes" id="UP000002027">
    <property type="component" value="Chromosome 1"/>
</dbReference>
<dbReference type="STRING" id="479434.Sthe_0196"/>
<dbReference type="InterPro" id="IPR037482">
    <property type="entry name" value="ST1585_MBL-fold"/>
</dbReference>
<gene>
    <name evidence="2" type="ordered locus">Sthe_0196</name>
</gene>
<feature type="domain" description="Metallo-beta-lactamase" evidence="1">
    <location>
        <begin position="26"/>
        <end position="225"/>
    </location>
</feature>
<dbReference type="InParanoid" id="D1C697"/>
<dbReference type="RefSeq" id="WP_012870683.1">
    <property type="nucleotide sequence ID" value="NC_013523.1"/>
</dbReference>
<sequence length="317" mass="34429">MSDATVQQLGPGLWVIDHHFLGVPGVIASYLLAGDDGLTLIETGATSTLETLLAGIRAAGFTPDQITQIAVTHIHLDHAGASGVLLRQIPHAQLLVHPNGAQHMIDPSRLLASAARLYGDDMDRLWGEVIPVPADRVRVLQDGETFRAGGRELTALDTPGHANHHFAYYDAANGDVFTGDVGGVRLDRAPYVRPPTVPPEFDPAAWRASIARLRALRPRRLLPTHFGAYDDPDWHLDDLLYRLGEWVGWAEARLTDGADQEAALAELRERGDAEIMALDGGADLLKPYEIATAYAVSLAGLARYVRKRREAQAQSQA</sequence>
<dbReference type="OrthoDB" id="333278at2"/>
<evidence type="ECO:0000259" key="1">
    <source>
        <dbReference type="SMART" id="SM00849"/>
    </source>
</evidence>
<dbReference type="PANTHER" id="PTHR42951:SF22">
    <property type="entry name" value="METALLO BETA-LACTAMASE SUPERFAMILY LIPOPROTEIN"/>
    <property type="match status" value="1"/>
</dbReference>